<accession>A0A1L2CVH3</accession>
<sequence>MEMKKLMEDISAIMEGQLPDYYYHGSSSPITNFSDEFVGRGNDEYGPGIYFSSVPSTAIGYAKDGANGVVYQCQITLRKVLSKKQKINKAVLLKLMQATPDDEAYTNWDENPNRAYQNALNSYIDAETNMYDALMDVWYDWYRYHGTEFVRNLVKLGYDGYIYEFPNGERFVVVYNPASIKVVNSYSPEEALQTLVKSK</sequence>
<evidence type="ECO:0000313" key="2">
    <source>
        <dbReference type="EMBL" id="AMM44018.1"/>
    </source>
</evidence>
<evidence type="ECO:0000313" key="3">
    <source>
        <dbReference type="Proteomes" id="UP000223891"/>
    </source>
</evidence>
<dbReference type="Proteomes" id="UP000223891">
    <property type="component" value="Segment"/>
</dbReference>
<reference evidence="3" key="1">
    <citation type="submission" date="2016-01" db="EMBL/GenBank/DDBJ databases">
        <title>Isolation and Characterization of Enterobacteria phage CBB.</title>
        <authorList>
            <person name="Buttimer C.T.H."/>
            <person name="Hendrix H."/>
            <person name="Alexandre H."/>
            <person name="O'Mahony J."/>
            <person name="Lavigne R."/>
            <person name="Coffey A."/>
        </authorList>
    </citation>
    <scope>NUCLEOTIDE SEQUENCE [LARGE SCALE GENOMIC DNA]</scope>
</reference>
<dbReference type="SUPFAM" id="SSF56399">
    <property type="entry name" value="ADP-ribosylation"/>
    <property type="match status" value="1"/>
</dbReference>
<dbReference type="EMBL" id="KU574722">
    <property type="protein sequence ID" value="AMM44018.1"/>
    <property type="molecule type" value="Genomic_DNA"/>
</dbReference>
<dbReference type="Pfam" id="PF18760">
    <property type="entry name" value="ART-PolyVal"/>
    <property type="match status" value="1"/>
</dbReference>
<evidence type="ECO:0000259" key="1">
    <source>
        <dbReference type="Pfam" id="PF18760"/>
    </source>
</evidence>
<protein>
    <recommendedName>
        <fullName evidence="1">ART-PolyVal-like domain-containing protein</fullName>
    </recommendedName>
</protein>
<proteinExistence type="predicted"/>
<feature type="domain" description="ART-PolyVal-like" evidence="1">
    <location>
        <begin position="19"/>
        <end position="184"/>
    </location>
</feature>
<keyword evidence="3" id="KW-1185">Reference proteome</keyword>
<dbReference type="InterPro" id="IPR049522">
    <property type="entry name" value="ART-PolyVal_dom"/>
</dbReference>
<name>A0A1L2CVH3_9CAUD</name>
<organism evidence="2 3">
    <name type="scientific">Pectobacterium phage vB_PcaM_CBB</name>
    <dbReference type="NCBI Taxonomy" id="2772511"/>
    <lineage>
        <taxon>Viruses</taxon>
        <taxon>Duplodnaviria</taxon>
        <taxon>Heunggongvirae</taxon>
        <taxon>Uroviricota</taxon>
        <taxon>Caudoviricetes</taxon>
        <taxon>Mimasvirus</taxon>
        <taxon>Mimasvirus CBB</taxon>
    </lineage>
</organism>
<gene>
    <name evidence="2" type="ORF">CBB_455</name>
</gene>